<gene>
    <name evidence="1" type="ORF">GGD41_002586</name>
</gene>
<proteinExistence type="predicted"/>
<reference evidence="1 2" key="1">
    <citation type="submission" date="2020-07" db="EMBL/GenBank/DDBJ databases">
        <title>Exploring microbial biodiversity for novel pathways involved in the catabolism of aromatic compounds derived from lignin.</title>
        <authorList>
            <person name="Elkins J."/>
        </authorList>
    </citation>
    <scope>NUCLEOTIDE SEQUENCE [LARGE SCALE GENOMIC DNA]</scope>
    <source>
        <strain evidence="1 2">H2C3B</strain>
    </source>
</reference>
<protein>
    <submittedName>
        <fullName evidence="1">Uncharacterized protein</fullName>
    </submittedName>
</protein>
<dbReference type="AlphaFoldDB" id="A0A7Y9W7U0"/>
<evidence type="ECO:0000313" key="1">
    <source>
        <dbReference type="EMBL" id="NYH15358.1"/>
    </source>
</evidence>
<evidence type="ECO:0000313" key="2">
    <source>
        <dbReference type="Proteomes" id="UP000572540"/>
    </source>
</evidence>
<sequence length="72" mass="7850">MKWVETDSSDRLVMPASQGWHGFGGIVRGLGRAAASTLEGASVDKTRLTETTQPAMRYLENAVVRNSSRGQR</sequence>
<dbReference type="EMBL" id="JACCAU010000001">
    <property type="protein sequence ID" value="NYH15358.1"/>
    <property type="molecule type" value="Genomic_DNA"/>
</dbReference>
<dbReference type="Proteomes" id="UP000572540">
    <property type="component" value="Unassembled WGS sequence"/>
</dbReference>
<name>A0A7Y9W7U0_9BURK</name>
<comment type="caution">
    <text evidence="1">The sequence shown here is derived from an EMBL/GenBank/DDBJ whole genome shotgun (WGS) entry which is preliminary data.</text>
</comment>
<organism evidence="1 2">
    <name type="scientific">Paraburkholderia bryophila</name>
    <dbReference type="NCBI Taxonomy" id="420952"/>
    <lineage>
        <taxon>Bacteria</taxon>
        <taxon>Pseudomonadati</taxon>
        <taxon>Pseudomonadota</taxon>
        <taxon>Betaproteobacteria</taxon>
        <taxon>Burkholderiales</taxon>
        <taxon>Burkholderiaceae</taxon>
        <taxon>Paraburkholderia</taxon>
    </lineage>
</organism>
<accession>A0A7Y9W7U0</accession>